<sequence length="499" mass="56652">MYRPLKSTKSFRLLRVHPAKSDLDALEVTVSEASFTDELEYEAVSYVWGDPDDRVTVTSRPCGTELSVTRNCDSILRRLRQEQNDRVIWLDAICINQMDIPERNAQVSIMGSIYRNASRVVIDLGEASSTSDNAIHFLMHCTEDGFYSFEYGLEIKKIVRDLYSRPWFWRVWVLQETFMSKEAIVMCGKTTAPWSTFRPFRIWVDSRPARETEHWHVPLPDTIPQTLQIGNARDKTYDEQEDLLTLLLVQDLPSWVPDWSTPIRDDWLLSLRNVYYPLSAGGTTSPCAAVFTGKDGAPCLIVRGIQVDTIIETSGEDRDIRDTDEMLAATKKNPRFPGREFLSRCYTYRSGLEDRVPLPDARYWEPRTGETRIHPPQWLAYGLGLPVQFPLEYNDNEMCDIQAHFVSSRHIVLTKRGYIGLAPCEVRAGDIVSCFMGATAPFILRPQNCENSGRSAFTLVGEAYMYGLMEGEAFAGIDVSGDQIPGIGPETPLVDFKVV</sequence>
<evidence type="ECO:0000313" key="3">
    <source>
        <dbReference type="Proteomes" id="UP001174694"/>
    </source>
</evidence>
<keyword evidence="3" id="KW-1185">Reference proteome</keyword>
<organism evidence="2 3">
    <name type="scientific">Pleurostoma richardsiae</name>
    <dbReference type="NCBI Taxonomy" id="41990"/>
    <lineage>
        <taxon>Eukaryota</taxon>
        <taxon>Fungi</taxon>
        <taxon>Dikarya</taxon>
        <taxon>Ascomycota</taxon>
        <taxon>Pezizomycotina</taxon>
        <taxon>Sordariomycetes</taxon>
        <taxon>Sordariomycetidae</taxon>
        <taxon>Calosphaeriales</taxon>
        <taxon>Pleurostomataceae</taxon>
        <taxon>Pleurostoma</taxon>
    </lineage>
</organism>
<dbReference type="Pfam" id="PF06985">
    <property type="entry name" value="HET"/>
    <property type="match status" value="1"/>
</dbReference>
<dbReference type="PANTHER" id="PTHR24148">
    <property type="entry name" value="ANKYRIN REPEAT DOMAIN-CONTAINING PROTEIN 39 HOMOLOG-RELATED"/>
    <property type="match status" value="1"/>
</dbReference>
<dbReference type="Pfam" id="PF26639">
    <property type="entry name" value="Het-6_barrel"/>
    <property type="match status" value="1"/>
</dbReference>
<evidence type="ECO:0000259" key="1">
    <source>
        <dbReference type="Pfam" id="PF06985"/>
    </source>
</evidence>
<evidence type="ECO:0000313" key="2">
    <source>
        <dbReference type="EMBL" id="KAJ9145284.1"/>
    </source>
</evidence>
<comment type="caution">
    <text evidence="2">The sequence shown here is derived from an EMBL/GenBank/DDBJ whole genome shotgun (WGS) entry which is preliminary data.</text>
</comment>
<reference evidence="2" key="1">
    <citation type="submission" date="2022-07" db="EMBL/GenBank/DDBJ databases">
        <title>Fungi with potential for degradation of polypropylene.</title>
        <authorList>
            <person name="Gostincar C."/>
        </authorList>
    </citation>
    <scope>NUCLEOTIDE SEQUENCE</scope>
    <source>
        <strain evidence="2">EXF-13308</strain>
    </source>
</reference>
<accession>A0AA38RSV1</accession>
<proteinExistence type="predicted"/>
<gene>
    <name evidence="2" type="ORF">NKR23_g5327</name>
</gene>
<dbReference type="EMBL" id="JANBVO010000014">
    <property type="protein sequence ID" value="KAJ9145284.1"/>
    <property type="molecule type" value="Genomic_DNA"/>
</dbReference>
<dbReference type="Proteomes" id="UP001174694">
    <property type="component" value="Unassembled WGS sequence"/>
</dbReference>
<dbReference type="AlphaFoldDB" id="A0AA38RSV1"/>
<feature type="domain" description="Heterokaryon incompatibility" evidence="1">
    <location>
        <begin position="41"/>
        <end position="176"/>
    </location>
</feature>
<protein>
    <submittedName>
        <fullName evidence="2">Heterokaryon incompatibility protein-domain-containing protein</fullName>
    </submittedName>
</protein>
<dbReference type="PANTHER" id="PTHR24148:SF79">
    <property type="entry name" value="HETEROKARYON INCOMPATIBILITY DOMAIN-CONTAINING PROTEIN"/>
    <property type="match status" value="1"/>
</dbReference>
<dbReference type="InterPro" id="IPR010730">
    <property type="entry name" value="HET"/>
</dbReference>
<name>A0AA38RSV1_9PEZI</name>
<dbReference type="InterPro" id="IPR052895">
    <property type="entry name" value="HetReg/Transcr_Mod"/>
</dbReference>